<dbReference type="InterPro" id="IPR035892">
    <property type="entry name" value="C2_domain_sf"/>
</dbReference>
<keyword evidence="4" id="KW-0256">Endoplasmic reticulum</keyword>
<dbReference type="SMART" id="SM00271">
    <property type="entry name" value="DnaJ"/>
    <property type="match status" value="1"/>
</dbReference>
<name>A0A9P9WVB5_9PEZI</name>
<dbReference type="InterPro" id="IPR004179">
    <property type="entry name" value="Sec63-dom"/>
</dbReference>
<evidence type="ECO:0000256" key="4">
    <source>
        <dbReference type="ARBA" id="ARBA00022824"/>
    </source>
</evidence>
<keyword evidence="7 10" id="KW-0472">Membrane</keyword>
<dbReference type="SMART" id="SM00973">
    <property type="entry name" value="Sec63"/>
    <property type="match status" value="1"/>
</dbReference>
<evidence type="ECO:0000256" key="7">
    <source>
        <dbReference type="ARBA" id="ARBA00023136"/>
    </source>
</evidence>
<dbReference type="Gene3D" id="2.60.40.150">
    <property type="entry name" value="C2 domain"/>
    <property type="match status" value="1"/>
</dbReference>
<dbReference type="InterPro" id="IPR001623">
    <property type="entry name" value="DnaJ_domain"/>
</dbReference>
<evidence type="ECO:0000256" key="5">
    <source>
        <dbReference type="ARBA" id="ARBA00022927"/>
    </source>
</evidence>
<dbReference type="SUPFAM" id="SSF158702">
    <property type="entry name" value="Sec63 N-terminal domain-like"/>
    <property type="match status" value="1"/>
</dbReference>
<dbReference type="SUPFAM" id="SSF46565">
    <property type="entry name" value="Chaperone J-domain"/>
    <property type="match status" value="1"/>
</dbReference>
<proteinExistence type="predicted"/>
<keyword evidence="8" id="KW-0143">Chaperone</keyword>
<dbReference type="Gene3D" id="1.10.287.110">
    <property type="entry name" value="DnaJ domain"/>
    <property type="match status" value="1"/>
</dbReference>
<dbReference type="AlphaFoldDB" id="A0A9P9WVB5"/>
<dbReference type="GO" id="GO:0003723">
    <property type="term" value="F:RNA binding"/>
    <property type="evidence" value="ECO:0007669"/>
    <property type="project" value="TreeGrafter"/>
</dbReference>
<feature type="transmembrane region" description="Helical" evidence="10">
    <location>
        <begin position="203"/>
        <end position="225"/>
    </location>
</feature>
<evidence type="ECO:0000313" key="12">
    <source>
        <dbReference type="EMBL" id="KAI1879728.1"/>
    </source>
</evidence>
<evidence type="ECO:0000313" key="13">
    <source>
        <dbReference type="Proteomes" id="UP000829685"/>
    </source>
</evidence>
<dbReference type="PANTHER" id="PTHR24075">
    <property type="entry name" value="SEC63 DOMAIN-CONTAINING"/>
    <property type="match status" value="1"/>
</dbReference>
<dbReference type="InterPro" id="IPR036869">
    <property type="entry name" value="J_dom_sf"/>
</dbReference>
<dbReference type="Gene3D" id="1.10.3380.10">
    <property type="entry name" value="Sec63 N-terminal domain-like domain"/>
    <property type="match status" value="1"/>
</dbReference>
<protein>
    <recommendedName>
        <fullName evidence="11">J domain-containing protein</fullName>
    </recommendedName>
</protein>
<comment type="caution">
    <text evidence="12">The sequence shown here is derived from an EMBL/GenBank/DDBJ whole genome shotgun (WGS) entry which is preliminary data.</text>
</comment>
<keyword evidence="2" id="KW-0813">Transport</keyword>
<dbReference type="Pfam" id="PF02889">
    <property type="entry name" value="Sec63"/>
    <property type="match status" value="1"/>
</dbReference>
<dbReference type="InterPro" id="IPR014756">
    <property type="entry name" value="Ig_E-set"/>
</dbReference>
<evidence type="ECO:0000256" key="9">
    <source>
        <dbReference type="SAM" id="MobiDB-lite"/>
    </source>
</evidence>
<dbReference type="FunFam" id="1.10.287.110:FF:000039">
    <property type="entry name" value="Protein translocation complex component (Npl1)"/>
    <property type="match status" value="1"/>
</dbReference>
<feature type="transmembrane region" description="Helical" evidence="10">
    <location>
        <begin position="76"/>
        <end position="94"/>
    </location>
</feature>
<organism evidence="12 13">
    <name type="scientific">Neoarthrinium moseri</name>
    <dbReference type="NCBI Taxonomy" id="1658444"/>
    <lineage>
        <taxon>Eukaryota</taxon>
        <taxon>Fungi</taxon>
        <taxon>Dikarya</taxon>
        <taxon>Ascomycota</taxon>
        <taxon>Pezizomycotina</taxon>
        <taxon>Sordariomycetes</taxon>
        <taxon>Xylariomycetidae</taxon>
        <taxon>Amphisphaeriales</taxon>
        <taxon>Apiosporaceae</taxon>
        <taxon>Neoarthrinium</taxon>
    </lineage>
</organism>
<dbReference type="Pfam" id="PF00226">
    <property type="entry name" value="DnaJ"/>
    <property type="match status" value="1"/>
</dbReference>
<keyword evidence="5" id="KW-0653">Protein transport</keyword>
<feature type="compositionally biased region" description="Acidic residues" evidence="9">
    <location>
        <begin position="650"/>
        <end position="676"/>
    </location>
</feature>
<dbReference type="CDD" id="cd06257">
    <property type="entry name" value="DnaJ"/>
    <property type="match status" value="1"/>
</dbReference>
<feature type="domain" description="J" evidence="11">
    <location>
        <begin position="105"/>
        <end position="177"/>
    </location>
</feature>
<evidence type="ECO:0000256" key="8">
    <source>
        <dbReference type="ARBA" id="ARBA00023186"/>
    </source>
</evidence>
<feature type="transmembrane region" description="Helical" evidence="10">
    <location>
        <begin position="12"/>
        <end position="34"/>
    </location>
</feature>
<gene>
    <name evidence="12" type="ORF">JX265_002682</name>
</gene>
<feature type="compositionally biased region" description="Acidic residues" evidence="9">
    <location>
        <begin position="614"/>
        <end position="626"/>
    </location>
</feature>
<feature type="region of interest" description="Disordered" evidence="9">
    <location>
        <begin position="614"/>
        <end position="676"/>
    </location>
</feature>
<dbReference type="GO" id="GO:0031207">
    <property type="term" value="C:Sec62/Sec63 complex"/>
    <property type="evidence" value="ECO:0007669"/>
    <property type="project" value="TreeGrafter"/>
</dbReference>
<dbReference type="PANTHER" id="PTHR24075:SF0">
    <property type="entry name" value="TRANSLOCATION PROTEIN SEC63 HOMOLOG"/>
    <property type="match status" value="1"/>
</dbReference>
<evidence type="ECO:0000256" key="2">
    <source>
        <dbReference type="ARBA" id="ARBA00022448"/>
    </source>
</evidence>
<accession>A0A9P9WVB5</accession>
<evidence type="ECO:0000256" key="10">
    <source>
        <dbReference type="SAM" id="Phobius"/>
    </source>
</evidence>
<sequence length="676" mass="74718">MSSDYSYDEQGTFYPFFFFTITSVVTLPLTYSLLRPSTDASAIAPRVQSPFKAENQAIVDAQRATQRRKQRKLKRGLVAVLGWLFMAANFWLALTAQHTTAKIWNPYDILGISDSASEKQIKSHFKRLSLKFHPDKIRPDPAKNETIESLNDKYVELTKAYQALTDEEVRSNWIQYGNPDGKQGFSIGIALPKFIVSDGNGKYVVLVYALLLGVLLPYLVGSWWYGTQRMSKEGVLIESAGRLFREYQDSDEEGRLISALSTGKEFEEQLKGNQADSGLSKIESRVISAAVLSPKDQEKLESVDGVRRKVLALLWAYLGRVSLDDQALENAKYKVAPIAVALAQSYNAISLAYGNTKAILASYTTTQRLIQAVPPKASPLLQLPHFTPDIVKAVEGESKAHLTVQQFMDQSDAQRRSLAVGKGLLSEEQYKEAVHVATQLPQLRVAKAFFKVTGEKFIVPSSLVNLVVKGRIVPPGSTNVPAVKEADLEDPDPVEGDLKALKEDSGDRVLPPLAFAPRYTRNHSPRWHIFLTDSKQGKMAVPPFTFTTFDKPIFGADGKPTFNMQTLKAQFAAPPGPGHYTFVMHVICDSYVGFDTKMEVTLVVDDAEKAVQVEAEDDISEPEEDSLAGQMNALRGNGAPTKPKKQSADSSDEEESGTDEEDNDTSDTNTDTEDES</sequence>
<reference evidence="12" key="1">
    <citation type="submission" date="2021-03" db="EMBL/GenBank/DDBJ databases">
        <title>Revisited historic fungal species revealed as producer of novel bioactive compounds through whole genome sequencing and comparative genomics.</title>
        <authorList>
            <person name="Vignolle G.A."/>
            <person name="Hochenegger N."/>
            <person name="Mach R.L."/>
            <person name="Mach-Aigner A.R."/>
            <person name="Javad Rahimi M."/>
            <person name="Salim K.A."/>
            <person name="Chan C.M."/>
            <person name="Lim L.B.L."/>
            <person name="Cai F."/>
            <person name="Druzhinina I.S."/>
            <person name="U'Ren J.M."/>
            <person name="Derntl C."/>
        </authorList>
    </citation>
    <scope>NUCLEOTIDE SEQUENCE</scope>
    <source>
        <strain evidence="12">TUCIM 5799</strain>
    </source>
</reference>
<dbReference type="Proteomes" id="UP000829685">
    <property type="component" value="Unassembled WGS sequence"/>
</dbReference>
<keyword evidence="3 10" id="KW-0812">Transmembrane</keyword>
<comment type="subcellular location">
    <subcellularLocation>
        <location evidence="1">Endoplasmic reticulum membrane</location>
        <topology evidence="1">Multi-pass membrane protein</topology>
    </subcellularLocation>
</comment>
<dbReference type="SUPFAM" id="SSF81296">
    <property type="entry name" value="E set domains"/>
    <property type="match status" value="1"/>
</dbReference>
<dbReference type="OrthoDB" id="1734229at2759"/>
<keyword evidence="6 10" id="KW-1133">Transmembrane helix</keyword>
<dbReference type="GO" id="GO:0006620">
    <property type="term" value="P:post-translational protein targeting to endoplasmic reticulum membrane"/>
    <property type="evidence" value="ECO:0007669"/>
    <property type="project" value="TreeGrafter"/>
</dbReference>
<dbReference type="GO" id="GO:0006614">
    <property type="term" value="P:SRP-dependent cotranslational protein targeting to membrane"/>
    <property type="evidence" value="ECO:0007669"/>
    <property type="project" value="TreeGrafter"/>
</dbReference>
<dbReference type="Gene3D" id="1.10.150.20">
    <property type="entry name" value="5' to 3' exonuclease, C-terminal subdomain"/>
    <property type="match status" value="1"/>
</dbReference>
<dbReference type="GO" id="GO:0008320">
    <property type="term" value="F:protein transmembrane transporter activity"/>
    <property type="evidence" value="ECO:0007669"/>
    <property type="project" value="TreeGrafter"/>
</dbReference>
<evidence type="ECO:0000256" key="3">
    <source>
        <dbReference type="ARBA" id="ARBA00022692"/>
    </source>
</evidence>
<dbReference type="PROSITE" id="PS50076">
    <property type="entry name" value="DNAJ_2"/>
    <property type="match status" value="1"/>
</dbReference>
<evidence type="ECO:0000256" key="1">
    <source>
        <dbReference type="ARBA" id="ARBA00004477"/>
    </source>
</evidence>
<keyword evidence="13" id="KW-1185">Reference proteome</keyword>
<dbReference type="EMBL" id="JAFIMR010000004">
    <property type="protein sequence ID" value="KAI1879728.1"/>
    <property type="molecule type" value="Genomic_DNA"/>
</dbReference>
<dbReference type="PRINTS" id="PR00625">
    <property type="entry name" value="JDOMAIN"/>
</dbReference>
<evidence type="ECO:0000256" key="6">
    <source>
        <dbReference type="ARBA" id="ARBA00022989"/>
    </source>
</evidence>
<evidence type="ECO:0000259" key="11">
    <source>
        <dbReference type="PROSITE" id="PS50076"/>
    </source>
</evidence>